<organism evidence="9 11">
    <name type="scientific">Vanilla planifolia</name>
    <name type="common">Vanilla</name>
    <dbReference type="NCBI Taxonomy" id="51239"/>
    <lineage>
        <taxon>Eukaryota</taxon>
        <taxon>Viridiplantae</taxon>
        <taxon>Streptophyta</taxon>
        <taxon>Embryophyta</taxon>
        <taxon>Tracheophyta</taxon>
        <taxon>Spermatophyta</taxon>
        <taxon>Magnoliopsida</taxon>
        <taxon>Liliopsida</taxon>
        <taxon>Asparagales</taxon>
        <taxon>Orchidaceae</taxon>
        <taxon>Vanilloideae</taxon>
        <taxon>Vanilleae</taxon>
        <taxon>Vanilla</taxon>
    </lineage>
</organism>
<evidence type="ECO:0000313" key="8">
    <source>
        <dbReference type="EMBL" id="KAG0492622.1"/>
    </source>
</evidence>
<dbReference type="Gene3D" id="3.40.1000.10">
    <property type="entry name" value="Mog1/PsbP, alpha/beta/alpha sandwich"/>
    <property type="match status" value="1"/>
</dbReference>
<dbReference type="InterPro" id="IPR057075">
    <property type="entry name" value="bHLH_IRO3"/>
</dbReference>
<accession>A0A835VDG0</accession>
<feature type="domain" description="BHLH" evidence="7">
    <location>
        <begin position="268"/>
        <end position="318"/>
    </location>
</feature>
<evidence type="ECO:0000256" key="1">
    <source>
        <dbReference type="ARBA" id="ARBA00005510"/>
    </source>
</evidence>
<dbReference type="PROSITE" id="PS50888">
    <property type="entry name" value="BHLH"/>
    <property type="match status" value="1"/>
</dbReference>
<name>A0A835VDG0_VANPL</name>
<dbReference type="Pfam" id="PF23177">
    <property type="entry name" value="bHLH_IRO3"/>
    <property type="match status" value="1"/>
</dbReference>
<dbReference type="EMBL" id="JADCNM010000002">
    <property type="protein sequence ID" value="KAG0494707.1"/>
    <property type="molecule type" value="Genomic_DNA"/>
</dbReference>
<evidence type="ECO:0000313" key="10">
    <source>
        <dbReference type="Proteomes" id="UP000636800"/>
    </source>
</evidence>
<keyword evidence="4" id="KW-0804">Transcription</keyword>
<evidence type="ECO:0000313" key="11">
    <source>
        <dbReference type="Proteomes" id="UP000639772"/>
    </source>
</evidence>
<dbReference type="InterPro" id="IPR036638">
    <property type="entry name" value="HLH_DNA-bd_sf"/>
</dbReference>
<dbReference type="PANTHER" id="PTHR47075:SF9">
    <property type="entry name" value="TRANSCRIPTION FACTOR BHLH47"/>
    <property type="match status" value="1"/>
</dbReference>
<dbReference type="SUPFAM" id="SSF55724">
    <property type="entry name" value="Mog1p/PsbP-like"/>
    <property type="match status" value="1"/>
</dbReference>
<feature type="region of interest" description="Disordered" evidence="6">
    <location>
        <begin position="232"/>
        <end position="264"/>
    </location>
</feature>
<dbReference type="AlphaFoldDB" id="A0A835VDG0"/>
<dbReference type="CDD" id="cd11446">
    <property type="entry name" value="bHLH_AtILR3_like"/>
    <property type="match status" value="1"/>
</dbReference>
<protein>
    <recommendedName>
        <fullName evidence="7">BHLH domain-containing protein</fullName>
    </recommendedName>
</protein>
<sequence>MSSDKCLQRPLFGGAISSSFPSRFQDLSNIQEVPDHQEVFADPSRDESLVFELLDFKHEVEDDGSAVWFLNDLAREQDAEQCMLLDQSGTVEALGLLFRDVPSIVTTATGQMAVSKGRQGRQAQNLLRVYVANLRLKGASTDVLVTAYEPVFINPLSSSARDVGAGPAVPASLSGCLPVSEVLKILFHDKFVVNVKKDFPRGEDEEKILATGWLDGKLTVIEVALVSNTNPNMVSDNSTSSDGEANASVDKPANEAVSSKKKIKGKFPNKIHKAEREKLKRDQLNELFFELGRELEPTRQNNGKASILCDATRFLRDLIIHVGSLRKENASLLNESHYVTLEKNELQEDITALEMEISRLQKQLQERMHHNQTPVSEPNCSVLHSKDSSIAPLFVVPLSQGLHQTLTDAEELPSPPKTSLCVSRPHARYPNPTDSWPLEFLCRNQKASGRVGNFKESHEGADEA</sequence>
<evidence type="ECO:0000256" key="6">
    <source>
        <dbReference type="SAM" id="MobiDB-lite"/>
    </source>
</evidence>
<dbReference type="GO" id="GO:0003677">
    <property type="term" value="F:DNA binding"/>
    <property type="evidence" value="ECO:0007669"/>
    <property type="project" value="UniProtKB-KW"/>
</dbReference>
<dbReference type="InterPro" id="IPR011598">
    <property type="entry name" value="bHLH_dom"/>
</dbReference>
<evidence type="ECO:0000256" key="4">
    <source>
        <dbReference type="ARBA" id="ARBA00023163"/>
    </source>
</evidence>
<evidence type="ECO:0000259" key="7">
    <source>
        <dbReference type="PROSITE" id="PS50888"/>
    </source>
</evidence>
<dbReference type="InterPro" id="IPR016123">
    <property type="entry name" value="Mog1/PsbP_a/b/a-sand"/>
</dbReference>
<dbReference type="InterPro" id="IPR007681">
    <property type="entry name" value="Mog1"/>
</dbReference>
<keyword evidence="2" id="KW-0805">Transcription regulation</keyword>
<reference evidence="10 11" key="1">
    <citation type="journal article" date="2020" name="Nat. Food">
        <title>A phased Vanilla planifolia genome enables genetic improvement of flavour and production.</title>
        <authorList>
            <person name="Hasing T."/>
            <person name="Tang H."/>
            <person name="Brym M."/>
            <person name="Khazi F."/>
            <person name="Huang T."/>
            <person name="Chambers A.H."/>
        </authorList>
    </citation>
    <scope>NUCLEOTIDE SEQUENCE [LARGE SCALE GENOMIC DNA]</scope>
    <source>
        <tissue evidence="9">Leaf</tissue>
    </source>
</reference>
<comment type="caution">
    <text evidence="9">The sequence shown here is derived from an EMBL/GenBank/DDBJ whole genome shotgun (WGS) entry which is preliminary data.</text>
</comment>
<proteinExistence type="inferred from homology"/>
<evidence type="ECO:0000256" key="5">
    <source>
        <dbReference type="ARBA" id="ARBA00023242"/>
    </source>
</evidence>
<dbReference type="Proteomes" id="UP000636800">
    <property type="component" value="Chromosome 2"/>
</dbReference>
<dbReference type="Pfam" id="PF04603">
    <property type="entry name" value="Mog1"/>
    <property type="match status" value="1"/>
</dbReference>
<keyword evidence="5" id="KW-0539">Nucleus</keyword>
<gene>
    <name evidence="9" type="ORF">HPP92_005701</name>
    <name evidence="8" type="ORF">HPP92_006020</name>
</gene>
<feature type="compositionally biased region" description="Polar residues" evidence="6">
    <location>
        <begin position="232"/>
        <end position="243"/>
    </location>
</feature>
<keyword evidence="3" id="KW-0238">DNA-binding</keyword>
<dbReference type="PANTHER" id="PTHR47075">
    <property type="entry name" value="TRANSCRIPTION FACTOR BHLH47"/>
    <property type="match status" value="1"/>
</dbReference>
<dbReference type="SUPFAM" id="SSF47459">
    <property type="entry name" value="HLH, helix-loop-helix DNA-binding domain"/>
    <property type="match status" value="1"/>
</dbReference>
<dbReference type="OrthoDB" id="10255285at2759"/>
<dbReference type="Proteomes" id="UP000639772">
    <property type="component" value="Unassembled WGS sequence"/>
</dbReference>
<comment type="similarity">
    <text evidence="1">Belongs to the bHLH protein family.</text>
</comment>
<keyword evidence="10" id="KW-1185">Reference proteome</keyword>
<evidence type="ECO:0000256" key="3">
    <source>
        <dbReference type="ARBA" id="ARBA00023125"/>
    </source>
</evidence>
<dbReference type="GO" id="GO:0046983">
    <property type="term" value="F:protein dimerization activity"/>
    <property type="evidence" value="ECO:0007669"/>
    <property type="project" value="InterPro"/>
</dbReference>
<evidence type="ECO:0000256" key="2">
    <source>
        <dbReference type="ARBA" id="ARBA00023015"/>
    </source>
</evidence>
<dbReference type="EMBL" id="JADCNL010000002">
    <property type="protein sequence ID" value="KAG0492622.1"/>
    <property type="molecule type" value="Genomic_DNA"/>
</dbReference>
<evidence type="ECO:0000313" key="9">
    <source>
        <dbReference type="EMBL" id="KAG0494707.1"/>
    </source>
</evidence>